<evidence type="ECO:0000313" key="18">
    <source>
        <dbReference type="EMBL" id="KAK8016648.1"/>
    </source>
</evidence>
<dbReference type="Pfam" id="PF00734">
    <property type="entry name" value="CBM_1"/>
    <property type="match status" value="1"/>
</dbReference>
<evidence type="ECO:0000256" key="4">
    <source>
        <dbReference type="ARBA" id="ARBA00022723"/>
    </source>
</evidence>
<feature type="chain" id="PRO_5045870817" description="lytic cellulose monooxygenase (C4-dehydrogenating)" evidence="16">
    <location>
        <begin position="22"/>
        <end position="328"/>
    </location>
</feature>
<dbReference type="InterPro" id="IPR000254">
    <property type="entry name" value="CBD"/>
</dbReference>
<accession>A0ABR1RNW6</accession>
<dbReference type="SMART" id="SM00236">
    <property type="entry name" value="fCBD"/>
    <property type="match status" value="1"/>
</dbReference>
<evidence type="ECO:0000256" key="15">
    <source>
        <dbReference type="ARBA" id="ARBA00047174"/>
    </source>
</evidence>
<evidence type="ECO:0000313" key="19">
    <source>
        <dbReference type="Proteomes" id="UP001444661"/>
    </source>
</evidence>
<evidence type="ECO:0000256" key="6">
    <source>
        <dbReference type="ARBA" id="ARBA00023001"/>
    </source>
</evidence>
<dbReference type="InterPro" id="IPR049892">
    <property type="entry name" value="AA9"/>
</dbReference>
<keyword evidence="7" id="KW-0560">Oxidoreductase</keyword>
<dbReference type="PANTHER" id="PTHR33353:SF2">
    <property type="entry name" value="ENDO-BETA-1,4-GLUCANASE D"/>
    <property type="match status" value="1"/>
</dbReference>
<dbReference type="EMBL" id="JAQQWK010000014">
    <property type="protein sequence ID" value="KAK8016648.1"/>
    <property type="molecule type" value="Genomic_DNA"/>
</dbReference>
<evidence type="ECO:0000256" key="2">
    <source>
        <dbReference type="ARBA" id="ARBA00004613"/>
    </source>
</evidence>
<dbReference type="Proteomes" id="UP001444661">
    <property type="component" value="Unassembled WGS sequence"/>
</dbReference>
<keyword evidence="8" id="KW-0186">Copper</keyword>
<evidence type="ECO:0000256" key="8">
    <source>
        <dbReference type="ARBA" id="ARBA00023008"/>
    </source>
</evidence>
<dbReference type="InterPro" id="IPR035971">
    <property type="entry name" value="CBD_sf"/>
</dbReference>
<feature type="signal peptide" evidence="16">
    <location>
        <begin position="1"/>
        <end position="21"/>
    </location>
</feature>
<dbReference type="CDD" id="cd21175">
    <property type="entry name" value="LPMO_AA9"/>
    <property type="match status" value="1"/>
</dbReference>
<protein>
    <recommendedName>
        <fullName evidence="15">lytic cellulose monooxygenase (C4-dehydrogenating)</fullName>
        <ecNumber evidence="15">1.14.99.56</ecNumber>
    </recommendedName>
</protein>
<dbReference type="Pfam" id="PF03443">
    <property type="entry name" value="AA9"/>
    <property type="match status" value="1"/>
</dbReference>
<gene>
    <name evidence="18" type="ORF">PG993_014837</name>
</gene>
<evidence type="ECO:0000256" key="7">
    <source>
        <dbReference type="ARBA" id="ARBA00023002"/>
    </source>
</evidence>
<sequence length="328" mass="34125">MKTTTALSSLLFAAAPLVTEAHYIFSQLIVNGTPQGKDFTYIRQNSNSYQPSFTSEVINSPDLRCNKGAKAGSAQTYTVKAGDKVGFKLWFNENIEHPGPGFVYMSKAPGSVNSYDGDGDWFKVAESGLCGGGKANTDAAWCTWQKDRIEYTIPKTIPPGEYLVRVEHIAIHESHVGKAQFYMECAQLKVEGAGGGTPGPLVKIPGMYKAADPGIAYNKWTSSPAPYIMPGPAVWTDGATSTKGDLGAADVPAAEETSACPAVAAPAEPAAPAAPAAPAPAAPAAPAPAAGGATVAMYGQCGGMNYNGPTACAQGTCKKSNDWYSQCV</sequence>
<evidence type="ECO:0000256" key="14">
    <source>
        <dbReference type="ARBA" id="ARBA00045077"/>
    </source>
</evidence>
<keyword evidence="6" id="KW-0136">Cellulose degradation</keyword>
<dbReference type="InterPro" id="IPR005103">
    <property type="entry name" value="AA9_LPMO"/>
</dbReference>
<keyword evidence="12" id="KW-0624">Polysaccharide degradation</keyword>
<evidence type="ECO:0000256" key="5">
    <source>
        <dbReference type="ARBA" id="ARBA00022729"/>
    </source>
</evidence>
<organism evidence="18 19">
    <name type="scientific">Apiospora rasikravindrae</name>
    <dbReference type="NCBI Taxonomy" id="990691"/>
    <lineage>
        <taxon>Eukaryota</taxon>
        <taxon>Fungi</taxon>
        <taxon>Dikarya</taxon>
        <taxon>Ascomycota</taxon>
        <taxon>Pezizomycotina</taxon>
        <taxon>Sordariomycetes</taxon>
        <taxon>Xylariomycetidae</taxon>
        <taxon>Amphisphaeriales</taxon>
        <taxon>Apiosporaceae</taxon>
        <taxon>Apiospora</taxon>
    </lineage>
</organism>
<keyword evidence="4" id="KW-0479">Metal-binding</keyword>
<keyword evidence="19" id="KW-1185">Reference proteome</keyword>
<comment type="similarity">
    <text evidence="13">Belongs to the polysaccharide monooxygenase AA9 family.</text>
</comment>
<comment type="cofactor">
    <cofactor evidence="1">
        <name>Cu(2+)</name>
        <dbReference type="ChEBI" id="CHEBI:29036"/>
    </cofactor>
</comment>
<keyword evidence="5 16" id="KW-0732">Signal</keyword>
<reference evidence="18 19" key="1">
    <citation type="submission" date="2023-01" db="EMBL/GenBank/DDBJ databases">
        <title>Analysis of 21 Apiospora genomes using comparative genomics revels a genus with tremendous synthesis potential of carbohydrate active enzymes and secondary metabolites.</title>
        <authorList>
            <person name="Sorensen T."/>
        </authorList>
    </citation>
    <scope>NUCLEOTIDE SEQUENCE [LARGE SCALE GENOMIC DNA]</scope>
    <source>
        <strain evidence="18 19">CBS 33761</strain>
    </source>
</reference>
<evidence type="ECO:0000259" key="17">
    <source>
        <dbReference type="PROSITE" id="PS51164"/>
    </source>
</evidence>
<dbReference type="SUPFAM" id="SSF57180">
    <property type="entry name" value="Cellulose-binding domain"/>
    <property type="match status" value="1"/>
</dbReference>
<comment type="caution">
    <text evidence="18">The sequence shown here is derived from an EMBL/GenBank/DDBJ whole genome shotgun (WGS) entry which is preliminary data.</text>
</comment>
<comment type="subcellular location">
    <subcellularLocation>
        <location evidence="2">Secreted</location>
    </subcellularLocation>
</comment>
<evidence type="ECO:0000256" key="10">
    <source>
        <dbReference type="ARBA" id="ARBA00023157"/>
    </source>
</evidence>
<dbReference type="PANTHER" id="PTHR33353">
    <property type="entry name" value="PUTATIVE (AFU_ORTHOLOGUE AFUA_1G12560)-RELATED"/>
    <property type="match status" value="1"/>
</dbReference>
<comment type="catalytic activity">
    <reaction evidence="14">
        <text>[(1-&gt;4)-beta-D-glucosyl]n+m + reduced acceptor + O2 = 4-dehydro-beta-D-glucosyl-[(1-&gt;4)-beta-D-glucosyl]n-1 + [(1-&gt;4)-beta-D-glucosyl]m + acceptor + H2O.</text>
        <dbReference type="EC" id="1.14.99.56"/>
    </reaction>
</comment>
<evidence type="ECO:0000256" key="3">
    <source>
        <dbReference type="ARBA" id="ARBA00022525"/>
    </source>
</evidence>
<dbReference type="Gene3D" id="2.70.50.70">
    <property type="match status" value="1"/>
</dbReference>
<evidence type="ECO:0000256" key="1">
    <source>
        <dbReference type="ARBA" id="ARBA00001973"/>
    </source>
</evidence>
<keyword evidence="10" id="KW-1015">Disulfide bond</keyword>
<evidence type="ECO:0000256" key="11">
    <source>
        <dbReference type="ARBA" id="ARBA00023277"/>
    </source>
</evidence>
<evidence type="ECO:0000256" key="13">
    <source>
        <dbReference type="ARBA" id="ARBA00044502"/>
    </source>
</evidence>
<proteinExistence type="inferred from homology"/>
<evidence type="ECO:0000256" key="16">
    <source>
        <dbReference type="SAM" id="SignalP"/>
    </source>
</evidence>
<dbReference type="PROSITE" id="PS00562">
    <property type="entry name" value="CBM1_1"/>
    <property type="match status" value="1"/>
</dbReference>
<dbReference type="PROSITE" id="PS51164">
    <property type="entry name" value="CBM1_2"/>
    <property type="match status" value="1"/>
</dbReference>
<keyword evidence="9" id="KW-0503">Monooxygenase</keyword>
<feature type="domain" description="CBM1" evidence="17">
    <location>
        <begin position="293"/>
        <end position="328"/>
    </location>
</feature>
<evidence type="ECO:0000256" key="12">
    <source>
        <dbReference type="ARBA" id="ARBA00023326"/>
    </source>
</evidence>
<evidence type="ECO:0000256" key="9">
    <source>
        <dbReference type="ARBA" id="ARBA00023033"/>
    </source>
</evidence>
<dbReference type="EC" id="1.14.99.56" evidence="15"/>
<keyword evidence="11" id="KW-0119">Carbohydrate metabolism</keyword>
<name>A0ABR1RNW6_9PEZI</name>
<keyword evidence="3" id="KW-0964">Secreted</keyword>